<evidence type="ECO:0000256" key="1">
    <source>
        <dbReference type="SAM" id="MobiDB-lite"/>
    </source>
</evidence>
<evidence type="ECO:0000313" key="3">
    <source>
        <dbReference type="Proteomes" id="UP000619355"/>
    </source>
</evidence>
<keyword evidence="3" id="KW-1185">Reference proteome</keyword>
<dbReference type="AlphaFoldDB" id="A0A919C640"/>
<dbReference type="RefSeq" id="WP_189981865.1">
    <property type="nucleotide sequence ID" value="NZ_BNBF01000008.1"/>
</dbReference>
<proteinExistence type="predicted"/>
<dbReference type="EMBL" id="BNBF01000008">
    <property type="protein sequence ID" value="GHG49365.1"/>
    <property type="molecule type" value="Genomic_DNA"/>
</dbReference>
<organism evidence="2 3">
    <name type="scientific">Streptomyces capoamus</name>
    <dbReference type="NCBI Taxonomy" id="68183"/>
    <lineage>
        <taxon>Bacteria</taxon>
        <taxon>Bacillati</taxon>
        <taxon>Actinomycetota</taxon>
        <taxon>Actinomycetes</taxon>
        <taxon>Kitasatosporales</taxon>
        <taxon>Streptomycetaceae</taxon>
        <taxon>Streptomyces</taxon>
    </lineage>
</organism>
<accession>A0A919C640</accession>
<evidence type="ECO:0000313" key="2">
    <source>
        <dbReference type="EMBL" id="GHG49365.1"/>
    </source>
</evidence>
<name>A0A919C640_9ACTN</name>
<dbReference type="Proteomes" id="UP000619355">
    <property type="component" value="Unassembled WGS sequence"/>
</dbReference>
<comment type="caution">
    <text evidence="2">The sequence shown here is derived from an EMBL/GenBank/DDBJ whole genome shotgun (WGS) entry which is preliminary data.</text>
</comment>
<protein>
    <submittedName>
        <fullName evidence="2">Uncharacterized protein</fullName>
    </submittedName>
</protein>
<reference evidence="3" key="1">
    <citation type="journal article" date="2019" name="Int. J. Syst. Evol. Microbiol.">
        <title>The Global Catalogue of Microorganisms (GCM) 10K type strain sequencing project: providing services to taxonomists for standard genome sequencing and annotation.</title>
        <authorList>
            <consortium name="The Broad Institute Genomics Platform"/>
            <consortium name="The Broad Institute Genome Sequencing Center for Infectious Disease"/>
            <person name="Wu L."/>
            <person name="Ma J."/>
        </authorList>
    </citation>
    <scope>NUCLEOTIDE SEQUENCE [LARGE SCALE GENOMIC DNA]</scope>
    <source>
        <strain evidence="3">JCM 4253</strain>
    </source>
</reference>
<sequence length="237" mass="24901">MTTTSPPPADPTDTGPLTSTDHRAFAFLDHVNSGLRQSLCTLARHGVALRRDAPERARLLLDTVRPWPLYKGGQFLFDLMEWEDLMVDGDPPPLMSTERMVAACTLPVQLMAAAATGEVPTVAKLVPGQRTTAALDLPLRLLAVTARSTLLGAAQDITDLLGPSAAPDDGDGHATGPEPVTDDPGTELPPLEAGFYLYEDIVLGALSVLGPLLADHAPADPVPSDPLTTPVPTPDGP</sequence>
<feature type="compositionally biased region" description="Pro residues" evidence="1">
    <location>
        <begin position="220"/>
        <end position="237"/>
    </location>
</feature>
<feature type="region of interest" description="Disordered" evidence="1">
    <location>
        <begin position="161"/>
        <end position="188"/>
    </location>
</feature>
<feature type="region of interest" description="Disordered" evidence="1">
    <location>
        <begin position="215"/>
        <end position="237"/>
    </location>
</feature>
<gene>
    <name evidence="2" type="ORF">GCM10018980_30110</name>
</gene>